<evidence type="ECO:0000256" key="9">
    <source>
        <dbReference type="PIRSR" id="PIRSR016323-1"/>
    </source>
</evidence>
<feature type="domain" description="SAM-dependent MTase TRM10-type" evidence="12">
    <location>
        <begin position="64"/>
        <end position="262"/>
    </location>
</feature>
<dbReference type="HOGENOM" id="CLU_034384_1_0_1"/>
<dbReference type="EMBL" id="CP000498">
    <property type="protein sequence ID" value="ABN66490.2"/>
    <property type="molecule type" value="Genomic_DNA"/>
</dbReference>
<dbReference type="RefSeq" id="XP_001384519.2">
    <property type="nucleotide sequence ID" value="XM_001384482.1"/>
</dbReference>
<sequence>KRARVELPEGMSRNQYKKLQRQKKWDETKSEYRKIKKEKKKAAAKRRKEQGIVDEETNYHMARRPKTLPKNQIATNVHVIMDCEFDELMNQKEIVSLSNQIARSYSAKRHCEYEVSLKISSFNKTLKQRFDKSVSQYKLWKNIEFEENDKLADILPIDSPEELSKYVYLTADTDEVINDLEPDHTYIIGGIVDKNRHKLLCVNKAKELGLRVGKLPIDKYIEMNGRQVLATSHVYELCCKWFETGKDWGKAFNEVLPPRKVK</sequence>
<feature type="active site" description="Proton acceptor" evidence="9">
    <location>
        <position position="193"/>
    </location>
</feature>
<feature type="compositionally biased region" description="Basic residues" evidence="11">
    <location>
        <begin position="34"/>
        <end position="48"/>
    </location>
</feature>
<dbReference type="GO" id="GO:0005634">
    <property type="term" value="C:nucleus"/>
    <property type="evidence" value="ECO:0007669"/>
    <property type="project" value="TreeGrafter"/>
</dbReference>
<gene>
    <name evidence="13" type="ORF">PICST_26415</name>
</gene>
<reference evidence="13 14" key="1">
    <citation type="journal article" date="2007" name="Nat. Biotechnol.">
        <title>Genome sequence of the lignocellulose-bioconverting and xylose-fermenting yeast Pichia stipitis.</title>
        <authorList>
            <person name="Jeffries T.W."/>
            <person name="Grigoriev I.V."/>
            <person name="Grimwood J."/>
            <person name="Laplaza J.M."/>
            <person name="Aerts A."/>
            <person name="Salamov A."/>
            <person name="Schmutz J."/>
            <person name="Lindquist E."/>
            <person name="Dehal P."/>
            <person name="Shapiro H."/>
            <person name="Jin Y.S."/>
            <person name="Passoth V."/>
            <person name="Richardson P.M."/>
        </authorList>
    </citation>
    <scope>NUCLEOTIDE SEQUENCE [LARGE SCALE GENOMIC DNA]</scope>
    <source>
        <strain evidence="14">ATCC 58785 / CBS 6054 / NBRC 10063 / NRRL Y-11545</strain>
    </source>
</reference>
<evidence type="ECO:0000313" key="13">
    <source>
        <dbReference type="EMBL" id="ABN66490.2"/>
    </source>
</evidence>
<dbReference type="Proteomes" id="UP000002258">
    <property type="component" value="Chromosome 4"/>
</dbReference>
<name>A3LTX8_PICST</name>
<keyword evidence="5" id="KW-0949">S-adenosyl-L-methionine</keyword>
<keyword evidence="3" id="KW-0489">Methyltransferase</keyword>
<dbReference type="PROSITE" id="PS51675">
    <property type="entry name" value="SAM_MT_TRM10"/>
    <property type="match status" value="1"/>
</dbReference>
<dbReference type="InterPro" id="IPR007356">
    <property type="entry name" value="tRNA_m1G_MeTrfase_euk"/>
</dbReference>
<dbReference type="STRING" id="322104.A3LTX8"/>
<dbReference type="GO" id="GO:0052905">
    <property type="term" value="F:tRNA (guanosine(9)-N1)-methyltransferase activity"/>
    <property type="evidence" value="ECO:0007669"/>
    <property type="project" value="UniProtKB-EC"/>
</dbReference>
<evidence type="ECO:0000256" key="10">
    <source>
        <dbReference type="PIRSR" id="PIRSR016323-2"/>
    </source>
</evidence>
<dbReference type="OMA" id="FKKNDGW"/>
<dbReference type="Gene3D" id="3.40.1280.30">
    <property type="match status" value="1"/>
</dbReference>
<evidence type="ECO:0000256" key="4">
    <source>
        <dbReference type="ARBA" id="ARBA00022679"/>
    </source>
</evidence>
<keyword evidence="14" id="KW-1185">Reference proteome</keyword>
<proteinExistence type="predicted"/>
<dbReference type="InterPro" id="IPR028564">
    <property type="entry name" value="MT_TRM10-typ"/>
</dbReference>
<dbReference type="PANTHER" id="PTHR13563">
    <property type="entry name" value="TRNA (GUANINE-9-) METHYLTRANSFERASE"/>
    <property type="match status" value="1"/>
</dbReference>
<dbReference type="GO" id="GO:0002939">
    <property type="term" value="P:tRNA N1-guanine methylation"/>
    <property type="evidence" value="ECO:0007669"/>
    <property type="project" value="EnsemblFungi"/>
</dbReference>
<evidence type="ECO:0000256" key="11">
    <source>
        <dbReference type="SAM" id="MobiDB-lite"/>
    </source>
</evidence>
<dbReference type="EC" id="2.1.1.221" evidence="1"/>
<protein>
    <recommendedName>
        <fullName evidence="2">tRNA (guanine(9)-N1)-methyltransferase</fullName>
        <ecNumber evidence="1">2.1.1.221</ecNumber>
    </recommendedName>
    <alternativeName>
        <fullName evidence="7">tRNA methyltransferase 10</fullName>
    </alternativeName>
    <alternativeName>
        <fullName evidence="6">tRNA(m1G9)-methyltransferase</fullName>
    </alternativeName>
</protein>
<evidence type="ECO:0000256" key="8">
    <source>
        <dbReference type="ARBA" id="ARBA00048434"/>
    </source>
</evidence>
<dbReference type="InterPro" id="IPR016653">
    <property type="entry name" value="TRM10/TRM10A"/>
</dbReference>
<dbReference type="PIRSF" id="PIRSF016323">
    <property type="entry name" value="tRNA_m1G_mtfrase_met"/>
    <property type="match status" value="1"/>
</dbReference>
<evidence type="ECO:0000256" key="6">
    <source>
        <dbReference type="ARBA" id="ARBA00031792"/>
    </source>
</evidence>
<dbReference type="InParanoid" id="A3LTX8"/>
<organism evidence="13 14">
    <name type="scientific">Scheffersomyces stipitis (strain ATCC 58785 / CBS 6054 / NBRC 10063 / NRRL Y-11545)</name>
    <name type="common">Yeast</name>
    <name type="synonym">Pichia stipitis</name>
    <dbReference type="NCBI Taxonomy" id="322104"/>
    <lineage>
        <taxon>Eukaryota</taxon>
        <taxon>Fungi</taxon>
        <taxon>Dikarya</taxon>
        <taxon>Ascomycota</taxon>
        <taxon>Saccharomycotina</taxon>
        <taxon>Pichiomycetes</taxon>
        <taxon>Debaryomycetaceae</taxon>
        <taxon>Scheffersomyces</taxon>
    </lineage>
</organism>
<dbReference type="PANTHER" id="PTHR13563:SF13">
    <property type="entry name" value="TRNA METHYLTRANSFERASE 10 HOMOLOG A"/>
    <property type="match status" value="1"/>
</dbReference>
<evidence type="ECO:0000256" key="7">
    <source>
        <dbReference type="ARBA" id="ARBA00032166"/>
    </source>
</evidence>
<dbReference type="CDD" id="cd18089">
    <property type="entry name" value="SPOUT_Trm10-like"/>
    <property type="match status" value="1"/>
</dbReference>
<dbReference type="OrthoDB" id="278300at2759"/>
<dbReference type="GeneID" id="4838532"/>
<dbReference type="FunCoup" id="A3LTX8">
    <property type="interactions" value="788"/>
</dbReference>
<feature type="binding site" evidence="10">
    <location>
        <position position="201"/>
    </location>
    <ligand>
        <name>S-adenosyl-L-methionine</name>
        <dbReference type="ChEBI" id="CHEBI:59789"/>
    </ligand>
</feature>
<keyword evidence="4" id="KW-0808">Transferase</keyword>
<dbReference type="AlphaFoldDB" id="A3LTX8"/>
<dbReference type="eggNOG" id="KOG2967">
    <property type="taxonomic scope" value="Eukaryota"/>
</dbReference>
<evidence type="ECO:0000256" key="2">
    <source>
        <dbReference type="ARBA" id="ARBA00020451"/>
    </source>
</evidence>
<feature type="non-terminal residue" evidence="13">
    <location>
        <position position="1"/>
    </location>
</feature>
<dbReference type="GO" id="GO:0000049">
    <property type="term" value="F:tRNA binding"/>
    <property type="evidence" value="ECO:0007669"/>
    <property type="project" value="TreeGrafter"/>
</dbReference>
<feature type="binding site" evidence="10">
    <location>
        <position position="189"/>
    </location>
    <ligand>
        <name>S-adenosyl-L-methionine</name>
        <dbReference type="ChEBI" id="CHEBI:59789"/>
    </ligand>
</feature>
<evidence type="ECO:0000256" key="3">
    <source>
        <dbReference type="ARBA" id="ARBA00022603"/>
    </source>
</evidence>
<evidence type="ECO:0000259" key="12">
    <source>
        <dbReference type="PROSITE" id="PS51675"/>
    </source>
</evidence>
<evidence type="ECO:0000313" key="14">
    <source>
        <dbReference type="Proteomes" id="UP000002258"/>
    </source>
</evidence>
<evidence type="ECO:0000256" key="5">
    <source>
        <dbReference type="ARBA" id="ARBA00022691"/>
    </source>
</evidence>
<feature type="binding site" evidence="10">
    <location>
        <position position="169"/>
    </location>
    <ligand>
        <name>S-adenosyl-L-methionine</name>
        <dbReference type="ChEBI" id="CHEBI:59789"/>
    </ligand>
</feature>
<feature type="binding site" evidence="10">
    <location>
        <position position="215"/>
    </location>
    <ligand>
        <name>S-adenosyl-L-methionine</name>
        <dbReference type="ChEBI" id="CHEBI:59789"/>
    </ligand>
</feature>
<dbReference type="KEGG" id="pic:PICST_26415"/>
<comment type="catalytic activity">
    <reaction evidence="8">
        <text>guanosine(9) in tRNA + S-adenosyl-L-methionine = N(1)-methylguanosine(9) in tRNA + S-adenosyl-L-homocysteine + H(+)</text>
        <dbReference type="Rhea" id="RHEA:43156"/>
        <dbReference type="Rhea" id="RHEA-COMP:10367"/>
        <dbReference type="Rhea" id="RHEA-COMP:10368"/>
        <dbReference type="ChEBI" id="CHEBI:15378"/>
        <dbReference type="ChEBI" id="CHEBI:57856"/>
        <dbReference type="ChEBI" id="CHEBI:59789"/>
        <dbReference type="ChEBI" id="CHEBI:73542"/>
        <dbReference type="ChEBI" id="CHEBI:74269"/>
        <dbReference type="EC" id="2.1.1.221"/>
    </reaction>
</comment>
<dbReference type="InterPro" id="IPR038459">
    <property type="entry name" value="MT_TRM10-typ_sf"/>
</dbReference>
<feature type="compositionally biased region" description="Basic and acidic residues" evidence="11">
    <location>
        <begin position="23"/>
        <end position="33"/>
    </location>
</feature>
<accession>A3LTX8</accession>
<feature type="region of interest" description="Disordered" evidence="11">
    <location>
        <begin position="1"/>
        <end position="50"/>
    </location>
</feature>
<feature type="non-terminal residue" evidence="13">
    <location>
        <position position="262"/>
    </location>
</feature>
<evidence type="ECO:0000256" key="1">
    <source>
        <dbReference type="ARBA" id="ARBA00012797"/>
    </source>
</evidence>